<dbReference type="CDD" id="cd17527">
    <property type="entry name" value="HAMP_II"/>
    <property type="match status" value="1"/>
</dbReference>
<feature type="transmembrane region" description="Helical" evidence="4">
    <location>
        <begin position="204"/>
        <end position="225"/>
    </location>
</feature>
<keyword evidence="4" id="KW-1133">Transmembrane helix</keyword>
<reference evidence="9 10" key="1">
    <citation type="submission" date="2018-10" db="EMBL/GenBank/DDBJ databases">
        <authorList>
            <person name="Chen W.-M."/>
        </authorList>
    </citation>
    <scope>NUCLEOTIDE SEQUENCE [LARGE SCALE GENOMIC DNA]</scope>
    <source>
        <strain evidence="9 10">H-5</strain>
    </source>
</reference>
<dbReference type="InterPro" id="IPR024478">
    <property type="entry name" value="HlyB_4HB_MCP"/>
</dbReference>
<feature type="non-terminal residue" evidence="9">
    <location>
        <position position="647"/>
    </location>
</feature>
<evidence type="ECO:0000256" key="3">
    <source>
        <dbReference type="SAM" id="MobiDB-lite"/>
    </source>
</evidence>
<dbReference type="InterPro" id="IPR054421">
    <property type="entry name" value="McpB_HAMP_2nd"/>
</dbReference>
<evidence type="ECO:0000313" key="9">
    <source>
        <dbReference type="EMBL" id="ROH83496.1"/>
    </source>
</evidence>
<dbReference type="InterPro" id="IPR051310">
    <property type="entry name" value="MCP_chemotaxis"/>
</dbReference>
<dbReference type="Proteomes" id="UP000275137">
    <property type="component" value="Unassembled WGS sequence"/>
</dbReference>
<evidence type="ECO:0000313" key="10">
    <source>
        <dbReference type="Proteomes" id="UP000275137"/>
    </source>
</evidence>
<keyword evidence="4" id="KW-0472">Membrane</keyword>
<evidence type="ECO:0000259" key="8">
    <source>
        <dbReference type="Pfam" id="PF21927"/>
    </source>
</evidence>
<feature type="domain" description="McpB second HAMP" evidence="8">
    <location>
        <begin position="369"/>
        <end position="410"/>
    </location>
</feature>
<feature type="domain" description="HAMP" evidence="7">
    <location>
        <begin position="573"/>
        <end position="607"/>
    </location>
</feature>
<dbReference type="GO" id="GO:0016020">
    <property type="term" value="C:membrane"/>
    <property type="evidence" value="ECO:0007669"/>
    <property type="project" value="InterPro"/>
</dbReference>
<evidence type="ECO:0000259" key="5">
    <source>
        <dbReference type="Pfam" id="PF12729"/>
    </source>
</evidence>
<dbReference type="PANTHER" id="PTHR43531">
    <property type="entry name" value="PROTEIN ICFG"/>
    <property type="match status" value="1"/>
</dbReference>
<dbReference type="GO" id="GO:0006935">
    <property type="term" value="P:chemotaxis"/>
    <property type="evidence" value="ECO:0007669"/>
    <property type="project" value="UniProtKB-KW"/>
</dbReference>
<keyword evidence="10" id="KW-1185">Reference proteome</keyword>
<dbReference type="Pfam" id="PF18575">
    <property type="entry name" value="HAMP_N3"/>
    <property type="match status" value="3"/>
</dbReference>
<dbReference type="EMBL" id="RJVP01000015">
    <property type="protein sequence ID" value="ROH83496.1"/>
    <property type="molecule type" value="Genomic_DNA"/>
</dbReference>
<protein>
    <submittedName>
        <fullName evidence="9">Methyl-accepting chemotaxis protein</fullName>
    </submittedName>
</protein>
<dbReference type="CDD" id="cd17528">
    <property type="entry name" value="HAMP_III"/>
    <property type="match status" value="3"/>
</dbReference>
<comment type="caution">
    <text evidence="9">The sequence shown here is derived from an EMBL/GenBank/DDBJ whole genome shotgun (WGS) entry which is preliminary data.</text>
</comment>
<keyword evidence="4" id="KW-0812">Transmembrane</keyword>
<dbReference type="PANTHER" id="PTHR43531:SF11">
    <property type="entry name" value="METHYL-ACCEPTING CHEMOTAXIS PROTEIN 3"/>
    <property type="match status" value="1"/>
</dbReference>
<dbReference type="GO" id="GO:0007165">
    <property type="term" value="P:signal transduction"/>
    <property type="evidence" value="ECO:0007669"/>
    <property type="project" value="InterPro"/>
</dbReference>
<evidence type="ECO:0000259" key="7">
    <source>
        <dbReference type="Pfam" id="PF18947"/>
    </source>
</evidence>
<dbReference type="Gene3D" id="1.20.120.1530">
    <property type="match status" value="4"/>
</dbReference>
<feature type="compositionally biased region" description="Polar residues" evidence="3">
    <location>
        <begin position="627"/>
        <end position="637"/>
    </location>
</feature>
<evidence type="ECO:0000256" key="2">
    <source>
        <dbReference type="ARBA" id="ARBA00029447"/>
    </source>
</evidence>
<feature type="transmembrane region" description="Helical" evidence="4">
    <location>
        <begin position="27"/>
        <end position="47"/>
    </location>
</feature>
<feature type="domain" description="McpB third HAMP" evidence="6">
    <location>
        <begin position="506"/>
        <end position="547"/>
    </location>
</feature>
<dbReference type="InterPro" id="IPR041395">
    <property type="entry name" value="McpB_HAMP_3rd"/>
</dbReference>
<dbReference type="InterPro" id="IPR003660">
    <property type="entry name" value="HAMP_dom"/>
</dbReference>
<comment type="similarity">
    <text evidence="2">Belongs to the methyl-accepting chemotaxis (MCP) protein family.</text>
</comment>
<organism evidence="9 10">
    <name type="scientific">Pseudomethylobacillus aquaticus</name>
    <dbReference type="NCBI Taxonomy" id="2676064"/>
    <lineage>
        <taxon>Bacteria</taxon>
        <taxon>Pseudomonadati</taxon>
        <taxon>Pseudomonadota</taxon>
        <taxon>Betaproteobacteria</taxon>
        <taxon>Nitrosomonadales</taxon>
        <taxon>Methylophilaceae</taxon>
        <taxon>Pseudomethylobacillus</taxon>
    </lineage>
</organism>
<feature type="region of interest" description="Disordered" evidence="3">
    <location>
        <begin position="617"/>
        <end position="647"/>
    </location>
</feature>
<dbReference type="Pfam" id="PF12729">
    <property type="entry name" value="4HB_MCP_1"/>
    <property type="match status" value="1"/>
</dbReference>
<dbReference type="Pfam" id="PF18947">
    <property type="entry name" value="HAMP_2"/>
    <property type="match status" value="1"/>
</dbReference>
<dbReference type="Pfam" id="PF21927">
    <property type="entry name" value="McpB_HAMP_2"/>
    <property type="match status" value="1"/>
</dbReference>
<evidence type="ECO:0000256" key="4">
    <source>
        <dbReference type="SAM" id="Phobius"/>
    </source>
</evidence>
<dbReference type="AlphaFoldDB" id="A0A3N0USH1"/>
<feature type="domain" description="McpB third HAMP" evidence="6">
    <location>
        <begin position="327"/>
        <end position="367"/>
    </location>
</feature>
<sequence>MAGPPHQSSRINKNSKVEKTMSVSKRIYALIVLASLGFVAMTGFSYFQTQRVFEGANYANVSSMPRNTALTALQLDFNTLRIRVSRHMLYTEAADKQAAEQEITALQQKLAQDLATYRPLISSEQERVMMAEVTRWIGAYYGKMEAILEASRQNAFELARERYIEIATTANQANDAIHRFSEHNRALGLQHAALAERAYEEAKLTSLLVSVVMTLTLIVFGLYLLRKLLAQLGGEPSAAVTVANRIAAGQLDTPISLRAGDQHSLLAAMHKMQGTLQAVIAEQTEVMRQNRQGNTAARIASDQYHGSYRAMAMQVNQMADSQQALLHKVTACLSQFAVGDFDAPLETFPGELAFINEGVEGLRHNIKSLLADMQALSAQHQAGEVDTRIEADRYAGEYQRMAQGVNEMVAMHIALNQKIMACVQGFGNGVFDTPLESFPGQLASINRSIEKVRGNLKGVVDSIHWVSSEHEKGEIEQQLHHHLFKGDYAVLMKSINDMVQGHIDLNRKAMACVAEFGAGNFDAPLETFPGKKAFINDTIEQVRGNLKRLTADAQMLSEAAASGDVMVRADAGRHEGDFRRIVDIINNTLQLIVEPIVLMKDAAQQINTAANEIAAGNNDLSQRTEEQASSLEETASSMEELASTVKQ</sequence>
<proteinExistence type="inferred from homology"/>
<accession>A0A3N0USH1</accession>
<evidence type="ECO:0000259" key="6">
    <source>
        <dbReference type="Pfam" id="PF18575"/>
    </source>
</evidence>
<dbReference type="CDD" id="cd17529">
    <property type="entry name" value="HAMP_I"/>
    <property type="match status" value="1"/>
</dbReference>
<gene>
    <name evidence="9" type="ORF">ED236_12290</name>
</gene>
<keyword evidence="1" id="KW-0145">Chemotaxis</keyword>
<feature type="domain" description="McpB third HAMP" evidence="6">
    <location>
        <begin position="416"/>
        <end position="457"/>
    </location>
</feature>
<name>A0A3N0USH1_9PROT</name>
<feature type="domain" description="Chemotaxis methyl-accepting receptor HlyB-like 4HB MCP" evidence="5">
    <location>
        <begin position="21"/>
        <end position="188"/>
    </location>
</feature>
<evidence type="ECO:0000256" key="1">
    <source>
        <dbReference type="ARBA" id="ARBA00022500"/>
    </source>
</evidence>